<organism evidence="7">
    <name type="scientific">bioreactor metagenome</name>
    <dbReference type="NCBI Taxonomy" id="1076179"/>
    <lineage>
        <taxon>unclassified sequences</taxon>
        <taxon>metagenomes</taxon>
        <taxon>ecological metagenomes</taxon>
    </lineage>
</organism>
<accession>A0A644ZPF6</accession>
<protein>
    <recommendedName>
        <fullName evidence="2">ribonucleoside-diphosphate reductase</fullName>
        <ecNumber evidence="2">1.17.4.1</ecNumber>
    </recommendedName>
</protein>
<comment type="caution">
    <text evidence="7">The sequence shown here is derived from an EMBL/GenBank/DDBJ whole genome shotgun (WGS) entry which is preliminary data.</text>
</comment>
<comment type="similarity">
    <text evidence="1">Belongs to the ribonucleoside diphosphate reductase class-2 family.</text>
</comment>
<dbReference type="AlphaFoldDB" id="A0A644ZPF6"/>
<evidence type="ECO:0000256" key="4">
    <source>
        <dbReference type="ARBA" id="ARBA00022741"/>
    </source>
</evidence>
<sequence>MAIFIPQGVCSHEIDFEIHDDLVFNVKFIGGCPGNLLAISRLVDGMPVNKVVELLKGVKCGSKLTSCSDQLALALENERNTGKV</sequence>
<evidence type="ECO:0000256" key="3">
    <source>
        <dbReference type="ARBA" id="ARBA00022634"/>
    </source>
</evidence>
<reference evidence="7" key="1">
    <citation type="submission" date="2019-08" db="EMBL/GenBank/DDBJ databases">
        <authorList>
            <person name="Kucharzyk K."/>
            <person name="Murdoch R.W."/>
            <person name="Higgins S."/>
            <person name="Loffler F."/>
        </authorList>
    </citation>
    <scope>NUCLEOTIDE SEQUENCE</scope>
</reference>
<comment type="catalytic activity">
    <reaction evidence="5">
        <text>a 2'-deoxyribonucleoside 5'-diphosphate + [thioredoxin]-disulfide + H2O = a ribonucleoside 5'-diphosphate + [thioredoxin]-dithiol</text>
        <dbReference type="Rhea" id="RHEA:23252"/>
        <dbReference type="Rhea" id="RHEA-COMP:10698"/>
        <dbReference type="Rhea" id="RHEA-COMP:10700"/>
        <dbReference type="ChEBI" id="CHEBI:15377"/>
        <dbReference type="ChEBI" id="CHEBI:29950"/>
        <dbReference type="ChEBI" id="CHEBI:50058"/>
        <dbReference type="ChEBI" id="CHEBI:57930"/>
        <dbReference type="ChEBI" id="CHEBI:73316"/>
        <dbReference type="EC" id="1.17.4.1"/>
    </reaction>
</comment>
<keyword evidence="4" id="KW-0547">Nucleotide-binding</keyword>
<dbReference type="GO" id="GO:0000166">
    <property type="term" value="F:nucleotide binding"/>
    <property type="evidence" value="ECO:0007669"/>
    <property type="project" value="UniProtKB-KW"/>
</dbReference>
<evidence type="ECO:0000256" key="2">
    <source>
        <dbReference type="ARBA" id="ARBA00012274"/>
    </source>
</evidence>
<evidence type="ECO:0000256" key="5">
    <source>
        <dbReference type="ARBA" id="ARBA00047754"/>
    </source>
</evidence>
<dbReference type="InterPro" id="IPR023806">
    <property type="entry name" value="CHP03905"/>
</dbReference>
<gene>
    <name evidence="7" type="ORF">SDC9_87217</name>
</gene>
<proteinExistence type="inferred from homology"/>
<evidence type="ECO:0000313" key="7">
    <source>
        <dbReference type="EMBL" id="MPM40573.1"/>
    </source>
</evidence>
<name>A0A644ZPF6_9ZZZZ</name>
<dbReference type="GO" id="GO:0004748">
    <property type="term" value="F:ribonucleoside-diphosphate reductase activity, thioredoxin disulfide as acceptor"/>
    <property type="evidence" value="ECO:0007669"/>
    <property type="project" value="UniProtKB-EC"/>
</dbReference>
<feature type="domain" description="TSCPD" evidence="6">
    <location>
        <begin position="5"/>
        <end position="77"/>
    </location>
</feature>
<dbReference type="GO" id="GO:0071897">
    <property type="term" value="P:DNA biosynthetic process"/>
    <property type="evidence" value="ECO:0007669"/>
    <property type="project" value="UniProtKB-KW"/>
</dbReference>
<dbReference type="InterPro" id="IPR024434">
    <property type="entry name" value="TSCPD_dom"/>
</dbReference>
<evidence type="ECO:0000256" key="1">
    <source>
        <dbReference type="ARBA" id="ARBA00007405"/>
    </source>
</evidence>
<keyword evidence="3" id="KW-0237">DNA synthesis</keyword>
<dbReference type="Pfam" id="PF12637">
    <property type="entry name" value="TSCPD"/>
    <property type="match status" value="1"/>
</dbReference>
<evidence type="ECO:0000259" key="6">
    <source>
        <dbReference type="Pfam" id="PF12637"/>
    </source>
</evidence>
<dbReference type="NCBIfam" id="TIGR03905">
    <property type="entry name" value="TIGR03905_4_Cys"/>
    <property type="match status" value="1"/>
</dbReference>
<dbReference type="EC" id="1.17.4.1" evidence="2"/>
<dbReference type="EMBL" id="VSSQ01009048">
    <property type="protein sequence ID" value="MPM40573.1"/>
    <property type="molecule type" value="Genomic_DNA"/>
</dbReference>